<evidence type="ECO:0000256" key="1">
    <source>
        <dbReference type="ARBA" id="ARBA00005641"/>
    </source>
</evidence>
<evidence type="ECO:0000313" key="8">
    <source>
        <dbReference type="Proteomes" id="UP001159042"/>
    </source>
</evidence>
<feature type="domain" description="Glycoside hydrolase family 5" evidence="6">
    <location>
        <begin position="43"/>
        <end position="289"/>
    </location>
</feature>
<evidence type="ECO:0000256" key="4">
    <source>
        <dbReference type="RuleBase" id="RU361153"/>
    </source>
</evidence>
<sequence>MKSSLFLVLLVAFIWIGPSASKDALLEPVSKHGQLSVNGIDLVDEKGEKVQLKGMGLFWSIWMPYYYNKTTVDGVKNLCHSNLVRPMIAVDTQDGGYLTDPDYEDALTDAVIDAAIADDIYVMVDWQDFEAENHLEQSLKFFDRLSKKYGSYPNIIYEPYNEPKTLEWSELVKPYHEAVIATIRANDPDNVIVLGTPWYSQRLDLASADPLANQSNIMYSLHFYSGTHKADIRDTARQAIKRGLPVFVSEYGVVNADGDGPVDKEETALWYEFVEEFGLSTVNYAISDKAEGCAAMLPNSGVEHVCEEAYLTESGKMAVDFNKS</sequence>
<evidence type="ECO:0000313" key="7">
    <source>
        <dbReference type="EMBL" id="KAJ8917484.1"/>
    </source>
</evidence>
<dbReference type="PANTHER" id="PTHR34142">
    <property type="entry name" value="ENDO-BETA-1,4-GLUCANASE A"/>
    <property type="match status" value="1"/>
</dbReference>
<dbReference type="PANTHER" id="PTHR34142:SF1">
    <property type="entry name" value="GLYCOSIDE HYDROLASE FAMILY 5 DOMAIN-CONTAINING PROTEIN"/>
    <property type="match status" value="1"/>
</dbReference>
<keyword evidence="5" id="KW-0732">Signal</keyword>
<accession>A0AAV8VTB8</accession>
<proteinExistence type="inferred from homology"/>
<dbReference type="Gene3D" id="3.20.20.80">
    <property type="entry name" value="Glycosidases"/>
    <property type="match status" value="1"/>
</dbReference>
<dbReference type="GO" id="GO:0004553">
    <property type="term" value="F:hydrolase activity, hydrolyzing O-glycosyl compounds"/>
    <property type="evidence" value="ECO:0007669"/>
    <property type="project" value="InterPro"/>
</dbReference>
<dbReference type="InterPro" id="IPR017853">
    <property type="entry name" value="GH"/>
</dbReference>
<gene>
    <name evidence="7" type="ORF">NQ315_005533</name>
</gene>
<name>A0AAV8VTB8_9CUCU</name>
<evidence type="ECO:0000256" key="2">
    <source>
        <dbReference type="ARBA" id="ARBA00022801"/>
    </source>
</evidence>
<dbReference type="AlphaFoldDB" id="A0AAV8VTB8"/>
<dbReference type="GO" id="GO:0000272">
    <property type="term" value="P:polysaccharide catabolic process"/>
    <property type="evidence" value="ECO:0007669"/>
    <property type="project" value="InterPro"/>
</dbReference>
<dbReference type="SUPFAM" id="SSF51445">
    <property type="entry name" value="(Trans)glycosidases"/>
    <property type="match status" value="1"/>
</dbReference>
<protein>
    <recommendedName>
        <fullName evidence="6">Glycoside hydrolase family 5 domain-containing protein</fullName>
    </recommendedName>
</protein>
<reference evidence="7 8" key="1">
    <citation type="journal article" date="2023" name="Insect Mol. Biol.">
        <title>Genome sequencing provides insights into the evolution of gene families encoding plant cell wall-degrading enzymes in longhorned beetles.</title>
        <authorList>
            <person name="Shin N.R."/>
            <person name="Okamura Y."/>
            <person name="Kirsch R."/>
            <person name="Pauchet Y."/>
        </authorList>
    </citation>
    <scope>NUCLEOTIDE SEQUENCE [LARGE SCALE GENOMIC DNA]</scope>
    <source>
        <strain evidence="7">EAD_L_NR</strain>
    </source>
</reference>
<dbReference type="InterPro" id="IPR001547">
    <property type="entry name" value="Glyco_hydro_5"/>
</dbReference>
<organism evidence="7 8">
    <name type="scientific">Exocentrus adspersus</name>
    <dbReference type="NCBI Taxonomy" id="1586481"/>
    <lineage>
        <taxon>Eukaryota</taxon>
        <taxon>Metazoa</taxon>
        <taxon>Ecdysozoa</taxon>
        <taxon>Arthropoda</taxon>
        <taxon>Hexapoda</taxon>
        <taxon>Insecta</taxon>
        <taxon>Pterygota</taxon>
        <taxon>Neoptera</taxon>
        <taxon>Endopterygota</taxon>
        <taxon>Coleoptera</taxon>
        <taxon>Polyphaga</taxon>
        <taxon>Cucujiformia</taxon>
        <taxon>Chrysomeloidea</taxon>
        <taxon>Cerambycidae</taxon>
        <taxon>Lamiinae</taxon>
        <taxon>Acanthocinini</taxon>
        <taxon>Exocentrus</taxon>
    </lineage>
</organism>
<keyword evidence="8" id="KW-1185">Reference proteome</keyword>
<feature type="signal peptide" evidence="5">
    <location>
        <begin position="1"/>
        <end position="21"/>
    </location>
</feature>
<dbReference type="Proteomes" id="UP001159042">
    <property type="component" value="Unassembled WGS sequence"/>
</dbReference>
<dbReference type="EMBL" id="JANEYG010000033">
    <property type="protein sequence ID" value="KAJ8917484.1"/>
    <property type="molecule type" value="Genomic_DNA"/>
</dbReference>
<keyword evidence="3 4" id="KW-0326">Glycosidase</keyword>
<comment type="similarity">
    <text evidence="1 4">Belongs to the glycosyl hydrolase 5 (cellulase A) family.</text>
</comment>
<evidence type="ECO:0000259" key="6">
    <source>
        <dbReference type="Pfam" id="PF00150"/>
    </source>
</evidence>
<evidence type="ECO:0000256" key="5">
    <source>
        <dbReference type="SAM" id="SignalP"/>
    </source>
</evidence>
<feature type="chain" id="PRO_5043541218" description="Glycoside hydrolase family 5 domain-containing protein" evidence="5">
    <location>
        <begin position="22"/>
        <end position="324"/>
    </location>
</feature>
<dbReference type="Pfam" id="PF00150">
    <property type="entry name" value="Cellulase"/>
    <property type="match status" value="1"/>
</dbReference>
<comment type="caution">
    <text evidence="7">The sequence shown here is derived from an EMBL/GenBank/DDBJ whole genome shotgun (WGS) entry which is preliminary data.</text>
</comment>
<evidence type="ECO:0000256" key="3">
    <source>
        <dbReference type="ARBA" id="ARBA00023295"/>
    </source>
</evidence>
<keyword evidence="2 4" id="KW-0378">Hydrolase</keyword>